<reference evidence="1" key="1">
    <citation type="submission" date="2023-10" db="EMBL/GenBank/DDBJ databases">
        <title>Amphibacter perezi, gen. nov., sp. nov. a novel taxa of the family Comamonadaceae, class Betaproteobacteria isolated from the skin microbiota of Pelophylax perezi from different populations.</title>
        <authorList>
            <person name="Costa S."/>
            <person name="Proenca D.N."/>
            <person name="Lopes I."/>
            <person name="Morais P.V."/>
        </authorList>
    </citation>
    <scope>NUCLEOTIDE SEQUENCE</scope>
    <source>
        <strain evidence="1">SL12-8</strain>
    </source>
</reference>
<gene>
    <name evidence="1" type="ORF">RV045_09545</name>
</gene>
<dbReference type="EMBL" id="JAWDIE010000013">
    <property type="protein sequence ID" value="MEJ7138666.1"/>
    <property type="molecule type" value="Genomic_DNA"/>
</dbReference>
<dbReference type="Proteomes" id="UP001364695">
    <property type="component" value="Unassembled WGS sequence"/>
</dbReference>
<protein>
    <submittedName>
        <fullName evidence="1">Uncharacterized protein</fullName>
    </submittedName>
</protein>
<evidence type="ECO:0000313" key="2">
    <source>
        <dbReference type="Proteomes" id="UP001364695"/>
    </source>
</evidence>
<name>A0ACC6P376_9BURK</name>
<proteinExistence type="predicted"/>
<keyword evidence="2" id="KW-1185">Reference proteome</keyword>
<accession>A0ACC6P376</accession>
<organism evidence="1 2">
    <name type="scientific">Amphibiibacter pelophylacis</name>
    <dbReference type="NCBI Taxonomy" id="1799477"/>
    <lineage>
        <taxon>Bacteria</taxon>
        <taxon>Pseudomonadati</taxon>
        <taxon>Pseudomonadota</taxon>
        <taxon>Betaproteobacteria</taxon>
        <taxon>Burkholderiales</taxon>
        <taxon>Sphaerotilaceae</taxon>
        <taxon>Amphibiibacter</taxon>
    </lineage>
</organism>
<sequence>MKPQKSTSPGPLRRLVQRLSGRSSGPDDLPLWQLWVGDELLGDLVYVSHDTPWLTCEFRPTERFEFYRPYFDWAQALADASERSPGPDDSPSGGPASAAAAADPITLTLPAPSEPLEQTQAVKRRGGVRILSAQSGEVWRPSIRFYDEYRLALFAVPGMQGTMP</sequence>
<comment type="caution">
    <text evidence="1">The sequence shown here is derived from an EMBL/GenBank/DDBJ whole genome shotgun (WGS) entry which is preliminary data.</text>
</comment>
<evidence type="ECO:0000313" key="1">
    <source>
        <dbReference type="EMBL" id="MEJ7138666.1"/>
    </source>
</evidence>